<comment type="caution">
    <text evidence="4">The sequence shown here is derived from an EMBL/GenBank/DDBJ whole genome shotgun (WGS) entry which is preliminary data.</text>
</comment>
<sequence>MFKQYLLSLALLSGAALAAEEPLDEPMMFMKGDITKAQFMERAEQRFARQDTDKDGTLSVAEREAAMAKMHEAMQQSGKAMPGKMGNMGNMRPMQDTTKAQFMERHEAVFTKMDKNGDGVLDEAERASARGRLGQGMMAPAQQ</sequence>
<dbReference type="InterPro" id="IPR002048">
    <property type="entry name" value="EF_hand_dom"/>
</dbReference>
<feature type="chain" id="PRO_5045677898" evidence="2">
    <location>
        <begin position="19"/>
        <end position="143"/>
    </location>
</feature>
<evidence type="ECO:0000256" key="2">
    <source>
        <dbReference type="SAM" id="SignalP"/>
    </source>
</evidence>
<accession>A0ABS4B5G2</accession>
<dbReference type="Gene3D" id="1.10.238.10">
    <property type="entry name" value="EF-hand"/>
    <property type="match status" value="1"/>
</dbReference>
<feature type="domain" description="EF-hand" evidence="3">
    <location>
        <begin position="101"/>
        <end position="136"/>
    </location>
</feature>
<dbReference type="SUPFAM" id="SSF47473">
    <property type="entry name" value="EF-hand"/>
    <property type="match status" value="1"/>
</dbReference>
<protein>
    <submittedName>
        <fullName evidence="4">EF-hand domain-containing protein</fullName>
    </submittedName>
</protein>
<dbReference type="PROSITE" id="PS50222">
    <property type="entry name" value="EF_HAND_2"/>
    <property type="match status" value="2"/>
</dbReference>
<evidence type="ECO:0000313" key="4">
    <source>
        <dbReference type="EMBL" id="MBP0602725.1"/>
    </source>
</evidence>
<dbReference type="RefSeq" id="WP_209793691.1">
    <property type="nucleotide sequence ID" value="NZ_JAAKRO010000011.1"/>
</dbReference>
<dbReference type="Pfam" id="PF13202">
    <property type="entry name" value="EF-hand_5"/>
    <property type="match status" value="1"/>
</dbReference>
<dbReference type="InterPro" id="IPR011992">
    <property type="entry name" value="EF-hand-dom_pair"/>
</dbReference>
<keyword evidence="5" id="KW-1185">Reference proteome</keyword>
<evidence type="ECO:0000256" key="1">
    <source>
        <dbReference type="SAM" id="MobiDB-lite"/>
    </source>
</evidence>
<organism evidence="4 5">
    <name type="scientific">Aeromonas sanarellii</name>
    <dbReference type="NCBI Taxonomy" id="633415"/>
    <lineage>
        <taxon>Bacteria</taxon>
        <taxon>Pseudomonadati</taxon>
        <taxon>Pseudomonadota</taxon>
        <taxon>Gammaproteobacteria</taxon>
        <taxon>Aeromonadales</taxon>
        <taxon>Aeromonadaceae</taxon>
        <taxon>Aeromonas</taxon>
    </lineage>
</organism>
<feature type="domain" description="EF-hand" evidence="3">
    <location>
        <begin position="38"/>
        <end position="73"/>
    </location>
</feature>
<feature type="region of interest" description="Disordered" evidence="1">
    <location>
        <begin position="70"/>
        <end position="93"/>
    </location>
</feature>
<name>A0ABS4B5G2_9GAMM</name>
<proteinExistence type="predicted"/>
<evidence type="ECO:0000313" key="5">
    <source>
        <dbReference type="Proteomes" id="UP000666661"/>
    </source>
</evidence>
<feature type="signal peptide" evidence="2">
    <location>
        <begin position="1"/>
        <end position="18"/>
    </location>
</feature>
<reference evidence="4 5" key="1">
    <citation type="submission" date="2021-03" db="EMBL/GenBank/DDBJ databases">
        <title>Plant growth promoting bacteria isolated from wild legumes nodules and trapping Phaseolus vulgaris L. nodules in the center and southern Mexico.</title>
        <authorList>
            <person name="Estrada P."/>
        </authorList>
    </citation>
    <scope>NUCLEOTIDE SEQUENCE [LARGE SCALE GENOMIC DNA]</scope>
    <source>
        <strain evidence="4 5">MaGu-431</strain>
    </source>
</reference>
<gene>
    <name evidence="4" type="ORF">J8I01_09415</name>
</gene>
<dbReference type="Proteomes" id="UP000666661">
    <property type="component" value="Unassembled WGS sequence"/>
</dbReference>
<evidence type="ECO:0000259" key="3">
    <source>
        <dbReference type="PROSITE" id="PS50222"/>
    </source>
</evidence>
<dbReference type="EMBL" id="JAGIQF010000003">
    <property type="protein sequence ID" value="MBP0602725.1"/>
    <property type="molecule type" value="Genomic_DNA"/>
</dbReference>
<keyword evidence="2" id="KW-0732">Signal</keyword>